<evidence type="ECO:0000256" key="6">
    <source>
        <dbReference type="ARBA" id="ARBA00022787"/>
    </source>
</evidence>
<evidence type="ECO:0000313" key="11">
    <source>
        <dbReference type="Proteomes" id="UP000799324"/>
    </source>
</evidence>
<reference evidence="10" key="1">
    <citation type="journal article" date="2020" name="Stud. Mycol.">
        <title>101 Dothideomycetes genomes: a test case for predicting lifestyles and emergence of pathogens.</title>
        <authorList>
            <person name="Haridas S."/>
            <person name="Albert R."/>
            <person name="Binder M."/>
            <person name="Bloem J."/>
            <person name="Labutti K."/>
            <person name="Salamov A."/>
            <person name="Andreopoulos B."/>
            <person name="Baker S."/>
            <person name="Barry K."/>
            <person name="Bills G."/>
            <person name="Bluhm B."/>
            <person name="Cannon C."/>
            <person name="Castanera R."/>
            <person name="Culley D."/>
            <person name="Daum C."/>
            <person name="Ezra D."/>
            <person name="Gonzalez J."/>
            <person name="Henrissat B."/>
            <person name="Kuo A."/>
            <person name="Liang C."/>
            <person name="Lipzen A."/>
            <person name="Lutzoni F."/>
            <person name="Magnuson J."/>
            <person name="Mondo S."/>
            <person name="Nolan M."/>
            <person name="Ohm R."/>
            <person name="Pangilinan J."/>
            <person name="Park H.-J."/>
            <person name="Ramirez L."/>
            <person name="Alfaro M."/>
            <person name="Sun H."/>
            <person name="Tritt A."/>
            <person name="Yoshinaga Y."/>
            <person name="Zwiers L.-H."/>
            <person name="Turgeon B."/>
            <person name="Goodwin S."/>
            <person name="Spatafora J."/>
            <person name="Crous P."/>
            <person name="Grigoriev I."/>
        </authorList>
    </citation>
    <scope>NUCLEOTIDE SEQUENCE</scope>
    <source>
        <strain evidence="10">CBS 122681</strain>
    </source>
</reference>
<evidence type="ECO:0000313" key="10">
    <source>
        <dbReference type="EMBL" id="KAF2658642.1"/>
    </source>
</evidence>
<organism evidence="10 11">
    <name type="scientific">Lophiostoma macrostomum CBS 122681</name>
    <dbReference type="NCBI Taxonomy" id="1314788"/>
    <lineage>
        <taxon>Eukaryota</taxon>
        <taxon>Fungi</taxon>
        <taxon>Dikarya</taxon>
        <taxon>Ascomycota</taxon>
        <taxon>Pezizomycotina</taxon>
        <taxon>Dothideomycetes</taxon>
        <taxon>Pleosporomycetidae</taxon>
        <taxon>Pleosporales</taxon>
        <taxon>Lophiostomataceae</taxon>
        <taxon>Lophiostoma</taxon>
    </lineage>
</organism>
<keyword evidence="6" id="KW-1000">Mitochondrion outer membrane</keyword>
<keyword evidence="7" id="KW-0653">Protein transport</keyword>
<evidence type="ECO:0000256" key="4">
    <source>
        <dbReference type="ARBA" id="ARBA00022452"/>
    </source>
</evidence>
<evidence type="ECO:0008006" key="12">
    <source>
        <dbReference type="Google" id="ProtNLM"/>
    </source>
</evidence>
<dbReference type="OrthoDB" id="19656at2759"/>
<sequence length="360" mass="38928">MEIDKKEQAAVAELIQQNTRSQNSVVSRIQDVFLSFQERRAALGLSNPGTVENIAKEVQRDVFLNNLSFSGLRADLTKAFGVAPLFQVSHALSMGSQALPPYSYGVLYGSPKVFLQANLDNELAFSGRFNYRWTSALVSKTSVQLTSQGNMMSLENDYTGADFSASLKAVNPSILDGGVTGMVMASYLQSITPRLSLGLDAFWSRPAMAYPPDLAVSYAARYKTPVWMACTQIVPERGVEASYWRRLSEKVETGINVNLAFAGLGANGPMGAVSKEGTVTIGAKYDFTTSSFRAQVDNQGKVGCLLEKVIAQPIRVTFSGEIDHKQNAAKLGLAVSIEAADPEVMQQQETAAAAQDPIPF</sequence>
<dbReference type="InterPro" id="IPR027246">
    <property type="entry name" value="Porin_Euk/Tom40"/>
</dbReference>
<evidence type="ECO:0000256" key="1">
    <source>
        <dbReference type="ARBA" id="ARBA00004374"/>
    </source>
</evidence>
<dbReference type="Proteomes" id="UP000799324">
    <property type="component" value="Unassembled WGS sequence"/>
</dbReference>
<protein>
    <recommendedName>
        <fullName evidence="12">Mitochondrial import receptor subunit tom-40</fullName>
    </recommendedName>
</protein>
<dbReference type="EMBL" id="MU004313">
    <property type="protein sequence ID" value="KAF2658642.1"/>
    <property type="molecule type" value="Genomic_DNA"/>
</dbReference>
<dbReference type="GO" id="GO:0008320">
    <property type="term" value="F:protein transmembrane transporter activity"/>
    <property type="evidence" value="ECO:0007669"/>
    <property type="project" value="InterPro"/>
</dbReference>
<comment type="subcellular location">
    <subcellularLocation>
        <location evidence="1">Mitochondrion outer membrane</location>
        <topology evidence="1">Multi-pass membrane protein</topology>
    </subcellularLocation>
</comment>
<keyword evidence="4" id="KW-1134">Transmembrane beta strand</keyword>
<proteinExistence type="inferred from homology"/>
<evidence type="ECO:0000256" key="2">
    <source>
        <dbReference type="ARBA" id="ARBA00010510"/>
    </source>
</evidence>
<keyword evidence="3" id="KW-0813">Transport</keyword>
<evidence type="ECO:0000256" key="8">
    <source>
        <dbReference type="ARBA" id="ARBA00023128"/>
    </source>
</evidence>
<keyword evidence="9" id="KW-0472">Membrane</keyword>
<evidence type="ECO:0000256" key="5">
    <source>
        <dbReference type="ARBA" id="ARBA00022692"/>
    </source>
</evidence>
<dbReference type="Pfam" id="PF01459">
    <property type="entry name" value="Porin_3"/>
    <property type="match status" value="1"/>
</dbReference>
<gene>
    <name evidence="10" type="ORF">K491DRAFT_676240</name>
</gene>
<name>A0A6A6TFZ4_9PLEO</name>
<dbReference type="GO" id="GO:0005741">
    <property type="term" value="C:mitochondrial outer membrane"/>
    <property type="evidence" value="ECO:0007669"/>
    <property type="project" value="UniProtKB-SubCell"/>
</dbReference>
<keyword evidence="11" id="KW-1185">Reference proteome</keyword>
<keyword evidence="5" id="KW-0812">Transmembrane</keyword>
<dbReference type="AlphaFoldDB" id="A0A6A6TFZ4"/>
<evidence type="ECO:0000256" key="9">
    <source>
        <dbReference type="ARBA" id="ARBA00023136"/>
    </source>
</evidence>
<evidence type="ECO:0000256" key="3">
    <source>
        <dbReference type="ARBA" id="ARBA00022448"/>
    </source>
</evidence>
<keyword evidence="8" id="KW-0496">Mitochondrion</keyword>
<evidence type="ECO:0000256" key="7">
    <source>
        <dbReference type="ARBA" id="ARBA00022927"/>
    </source>
</evidence>
<accession>A0A6A6TFZ4</accession>
<dbReference type="CDD" id="cd07305">
    <property type="entry name" value="Porin3_Tom40"/>
    <property type="match status" value="1"/>
</dbReference>
<dbReference type="GO" id="GO:0030150">
    <property type="term" value="P:protein import into mitochondrial matrix"/>
    <property type="evidence" value="ECO:0007669"/>
    <property type="project" value="InterPro"/>
</dbReference>
<dbReference type="PANTHER" id="PTHR10802">
    <property type="entry name" value="MITOCHONDRIAL IMPORT RECEPTOR SUBUNIT TOM40"/>
    <property type="match status" value="1"/>
</dbReference>
<dbReference type="Gene3D" id="2.40.160.10">
    <property type="entry name" value="Porin"/>
    <property type="match status" value="1"/>
</dbReference>
<comment type="similarity">
    <text evidence="2">Belongs to the Tom40 family.</text>
</comment>
<dbReference type="InterPro" id="IPR037930">
    <property type="entry name" value="Tom40"/>
</dbReference>
<dbReference type="InterPro" id="IPR023614">
    <property type="entry name" value="Porin_dom_sf"/>
</dbReference>